<evidence type="ECO:0000313" key="2">
    <source>
        <dbReference type="Proteomes" id="UP001321492"/>
    </source>
</evidence>
<accession>A0ABT7AGZ0</accession>
<protein>
    <recommendedName>
        <fullName evidence="3">Glycine zipper domain-containing protein</fullName>
    </recommendedName>
</protein>
<gene>
    <name evidence="1" type="ORF">QNA08_10290</name>
</gene>
<proteinExistence type="predicted"/>
<dbReference type="PROSITE" id="PS51257">
    <property type="entry name" value="PROKAR_LIPOPROTEIN"/>
    <property type="match status" value="1"/>
</dbReference>
<keyword evidence="2" id="KW-1185">Reference proteome</keyword>
<dbReference type="RefSeq" id="WP_283740606.1">
    <property type="nucleotide sequence ID" value="NZ_JASJEV010000005.1"/>
</dbReference>
<evidence type="ECO:0008006" key="3">
    <source>
        <dbReference type="Google" id="ProtNLM"/>
    </source>
</evidence>
<name>A0ABT7AGZ0_9HYPH</name>
<dbReference type="EMBL" id="JASJEV010000005">
    <property type="protein sequence ID" value="MDJ1158623.1"/>
    <property type="molecule type" value="Genomic_DNA"/>
</dbReference>
<comment type="caution">
    <text evidence="1">The sequence shown here is derived from an EMBL/GenBank/DDBJ whole genome shotgun (WGS) entry which is preliminary data.</text>
</comment>
<sequence>MKKWLAIGVVALSVAACYTPEERAVGGALIGGAAGAAIGGAATGRAGGAVAGGIIGAAGGAMIGAATAPCRTYYYRGRRYQECY</sequence>
<organism evidence="1 2">
    <name type="scientific">Chelatococcus albus</name>
    <dbReference type="NCBI Taxonomy" id="3047466"/>
    <lineage>
        <taxon>Bacteria</taxon>
        <taxon>Pseudomonadati</taxon>
        <taxon>Pseudomonadota</taxon>
        <taxon>Alphaproteobacteria</taxon>
        <taxon>Hyphomicrobiales</taxon>
        <taxon>Chelatococcaceae</taxon>
        <taxon>Chelatococcus</taxon>
    </lineage>
</organism>
<reference evidence="1 2" key="1">
    <citation type="submission" date="2023-05" db="EMBL/GenBank/DDBJ databases">
        <title>Chelatococcus sp. nov., a moderately thermophilic bacterium isolated from hot spring microbial mat.</title>
        <authorList>
            <person name="Hu C.-J."/>
            <person name="Li W.-J."/>
        </authorList>
    </citation>
    <scope>NUCLEOTIDE SEQUENCE [LARGE SCALE GENOMIC DNA]</scope>
    <source>
        <strain evidence="1 2">SYSU G07232</strain>
    </source>
</reference>
<evidence type="ECO:0000313" key="1">
    <source>
        <dbReference type="EMBL" id="MDJ1158623.1"/>
    </source>
</evidence>
<dbReference type="Proteomes" id="UP001321492">
    <property type="component" value="Unassembled WGS sequence"/>
</dbReference>